<dbReference type="EMBL" id="QXGC01007021">
    <property type="protein sequence ID" value="KAE9161155.1"/>
    <property type="molecule type" value="Genomic_DNA"/>
</dbReference>
<comment type="caution">
    <text evidence="1">The sequence shown here is derived from an EMBL/GenBank/DDBJ whole genome shotgun (WGS) entry which is preliminary data.</text>
</comment>
<sequence length="99" mass="11793">MWRRLRRCGSSMTTLRRCWPRWSSRSPRRRLSLSPPTWRRLRRCGSSMTTLRHCWPRWSWRSPRRRLSLSPPTSMVVALATPKTLTEPTDVAATAPMWE</sequence>
<evidence type="ECO:0000313" key="1">
    <source>
        <dbReference type="EMBL" id="KAE9161155.1"/>
    </source>
</evidence>
<dbReference type="Proteomes" id="UP000476176">
    <property type="component" value="Unassembled WGS sequence"/>
</dbReference>
<reference evidence="1 2" key="1">
    <citation type="submission" date="2018-09" db="EMBL/GenBank/DDBJ databases">
        <title>Genomic investigation of the strawberry pathogen Phytophthora fragariae indicates pathogenicity is determined by transcriptional variation in three key races.</title>
        <authorList>
            <person name="Adams T.M."/>
            <person name="Armitage A.D."/>
            <person name="Sobczyk M.K."/>
            <person name="Bates H.J."/>
            <person name="Dunwell J.M."/>
            <person name="Nellist C.F."/>
            <person name="Harrison R.J."/>
        </authorList>
    </citation>
    <scope>NUCLEOTIDE SEQUENCE [LARGE SCALE GENOMIC DNA]</scope>
    <source>
        <strain evidence="1 2">BC-23</strain>
    </source>
</reference>
<gene>
    <name evidence="1" type="ORF">PF004_g30931</name>
</gene>
<proteinExistence type="predicted"/>
<evidence type="ECO:0000313" key="2">
    <source>
        <dbReference type="Proteomes" id="UP000476176"/>
    </source>
</evidence>
<dbReference type="AlphaFoldDB" id="A0A6G0MAV0"/>
<organism evidence="1 2">
    <name type="scientific">Phytophthora fragariae</name>
    <dbReference type="NCBI Taxonomy" id="53985"/>
    <lineage>
        <taxon>Eukaryota</taxon>
        <taxon>Sar</taxon>
        <taxon>Stramenopiles</taxon>
        <taxon>Oomycota</taxon>
        <taxon>Peronosporomycetes</taxon>
        <taxon>Peronosporales</taxon>
        <taxon>Peronosporaceae</taxon>
        <taxon>Phytophthora</taxon>
    </lineage>
</organism>
<protein>
    <submittedName>
        <fullName evidence="1">Uncharacterized protein</fullName>
    </submittedName>
</protein>
<name>A0A6G0MAV0_9STRA</name>
<accession>A0A6G0MAV0</accession>